<gene>
    <name evidence="1" type="ORF">Danklef1_17</name>
</gene>
<sequence length="393" mass="44990">MANPILYISKLNSISFAKREVSDYKTDENTLSHEGRQLLSSHAIQYFQPTDVEPIQVLSNLEDIKGEIYKDNVLQDTINAVLKIKHLDTNVTLDCEIVDLDESDNLGIKFTEGNIYTASDNLTIIGTYSLNGFLPDFTRTSTDIIGKTIEIDGEDCLVVGLVYDEVVEAWCIEIESTTITTGVNIMSITYDVEKYNVYEIDFDFSDYNNSDVFLLIKAENNTQTFYQVSERLKIGFQNRLIEIRHKGESDKDVFYSTGIKHLLRLKYIKIVPYTSQESENQKNDNNVYLIDSQVNEGNEFTLESVPFNIYRRIVLALNQSVLFIDSVRYIIDGEVTKEDNDESNLVDISFSVIKALSTVDNTEFEQFLNNEPISNFVFDNDAFVLDNEDYLNF</sequence>
<protein>
    <submittedName>
        <fullName evidence="1">Structural protein</fullName>
    </submittedName>
</protein>
<dbReference type="Proteomes" id="UP000693794">
    <property type="component" value="Segment"/>
</dbReference>
<evidence type="ECO:0000313" key="2">
    <source>
        <dbReference type="Proteomes" id="UP000693794"/>
    </source>
</evidence>
<accession>A0A8E4ZJW5</accession>
<organism evidence="1 2">
    <name type="scientific">Polaribacter phage Danklef_1</name>
    <dbReference type="NCBI Taxonomy" id="2745646"/>
    <lineage>
        <taxon>Viruses</taxon>
        <taxon>Duplodnaviria</taxon>
        <taxon>Heunggongvirae</taxon>
        <taxon>Uroviricota</taxon>
        <taxon>Caudoviricetes</taxon>
        <taxon>Forsetiviridae</taxon>
        <taxon>Freyavirus</taxon>
        <taxon>Freyavirus danklef</taxon>
    </lineage>
</organism>
<proteinExistence type="predicted"/>
<evidence type="ECO:0000313" key="1">
    <source>
        <dbReference type="EMBL" id="QQV90496.1"/>
    </source>
</evidence>
<reference evidence="1" key="1">
    <citation type="submission" date="2020-07" db="EMBL/GenBank/DDBJ databases">
        <title>Highly diverse flavobacterial phages as mortality factor during North Sea spring blooms.</title>
        <authorList>
            <person name="Bartlau N."/>
            <person name="Wichels A."/>
            <person name="Krohne G."/>
            <person name="Adriaenssens E.M."/>
            <person name="Heins A."/>
            <person name="Fuchs B.M."/>
            <person name="Amann R."/>
            <person name="Moraru C."/>
        </authorList>
    </citation>
    <scope>NUCLEOTIDE SEQUENCE</scope>
</reference>
<name>A0A8E4ZJW5_9CAUD</name>
<dbReference type="EMBL" id="MT732458">
    <property type="protein sequence ID" value="QQV90496.1"/>
    <property type="molecule type" value="Genomic_DNA"/>
</dbReference>
<keyword evidence="2" id="KW-1185">Reference proteome</keyword>